<accession>A0A919F7C0</accession>
<comment type="caution">
    <text evidence="16">Lacks conserved residue(s) required for the propagation of feature annotation.</text>
</comment>
<organism evidence="17 18">
    <name type="scientific">Xanthomonas boreopolis</name>
    <dbReference type="NCBI Taxonomy" id="86183"/>
    <lineage>
        <taxon>Bacteria</taxon>
        <taxon>Pseudomonadati</taxon>
        <taxon>Pseudomonadota</taxon>
        <taxon>Gammaproteobacteria</taxon>
        <taxon>Lysobacterales</taxon>
        <taxon>Lysobacteraceae</taxon>
        <taxon>Xanthomonas</taxon>
    </lineage>
</organism>
<evidence type="ECO:0000256" key="1">
    <source>
        <dbReference type="ARBA" id="ARBA00001206"/>
    </source>
</evidence>
<dbReference type="Proteomes" id="UP000623958">
    <property type="component" value="Unassembled WGS sequence"/>
</dbReference>
<evidence type="ECO:0000256" key="10">
    <source>
        <dbReference type="ARBA" id="ARBA00022777"/>
    </source>
</evidence>
<comment type="similarity">
    <text evidence="14 16">Belongs to the type III pantothenate kinase family.</text>
</comment>
<evidence type="ECO:0000256" key="3">
    <source>
        <dbReference type="ARBA" id="ARBA00004496"/>
    </source>
</evidence>
<dbReference type="RefSeq" id="WP_140725989.1">
    <property type="nucleotide sequence ID" value="NZ_BNBA01000010.1"/>
</dbReference>
<comment type="pathway">
    <text evidence="4 16">Cofactor biosynthesis; coenzyme A biosynthesis; CoA from (R)-pantothenate: step 1/5.</text>
</comment>
<feature type="binding site" evidence="16">
    <location>
        <position position="121"/>
    </location>
    <ligand>
        <name>ATP</name>
        <dbReference type="ChEBI" id="CHEBI:30616"/>
    </ligand>
</feature>
<dbReference type="CDD" id="cd24015">
    <property type="entry name" value="ASKHA_NBD_PanK-III"/>
    <property type="match status" value="1"/>
</dbReference>
<comment type="subunit">
    <text evidence="5 16">Homodimer.</text>
</comment>
<feature type="binding site" evidence="16">
    <location>
        <begin position="98"/>
        <end position="101"/>
    </location>
    <ligand>
        <name>substrate</name>
    </ligand>
</feature>
<keyword evidence="9 16" id="KW-0547">Nucleotide-binding</keyword>
<feature type="binding site" evidence="16">
    <location>
        <position position="91"/>
    </location>
    <ligand>
        <name>substrate</name>
    </ligand>
</feature>
<comment type="subcellular location">
    <subcellularLocation>
        <location evidence="3 16">Cytoplasm</location>
    </subcellularLocation>
</comment>
<dbReference type="GO" id="GO:0004594">
    <property type="term" value="F:pantothenate kinase activity"/>
    <property type="evidence" value="ECO:0007669"/>
    <property type="project" value="UniProtKB-UniRule"/>
</dbReference>
<keyword evidence="7 16" id="KW-0963">Cytoplasm</keyword>
<dbReference type="InterPro" id="IPR043129">
    <property type="entry name" value="ATPase_NBD"/>
</dbReference>
<gene>
    <name evidence="16 17" type="primary">coaX</name>
    <name evidence="17" type="ORF">GCM10009090_16080</name>
</gene>
<dbReference type="NCBIfam" id="TIGR00671">
    <property type="entry name" value="baf"/>
    <property type="match status" value="1"/>
</dbReference>
<evidence type="ECO:0000256" key="4">
    <source>
        <dbReference type="ARBA" id="ARBA00005225"/>
    </source>
</evidence>
<dbReference type="NCBIfam" id="NF009864">
    <property type="entry name" value="PRK13327.1"/>
    <property type="match status" value="1"/>
</dbReference>
<keyword evidence="12 16" id="KW-0630">Potassium</keyword>
<dbReference type="GO" id="GO:0005524">
    <property type="term" value="F:ATP binding"/>
    <property type="evidence" value="ECO:0007669"/>
    <property type="project" value="UniProtKB-UniRule"/>
</dbReference>
<dbReference type="HAMAP" id="MF_01274">
    <property type="entry name" value="Pantothen_kinase_3"/>
    <property type="match status" value="1"/>
</dbReference>
<evidence type="ECO:0000256" key="5">
    <source>
        <dbReference type="ARBA" id="ARBA00011738"/>
    </source>
</evidence>
<evidence type="ECO:0000313" key="18">
    <source>
        <dbReference type="Proteomes" id="UP000623958"/>
    </source>
</evidence>
<proteinExistence type="inferred from homology"/>
<sequence length="244" mass="25158">MSQWLFDLGNSRFKFAPLQGDRAGDVQAWAHGAEAMDAGLLAALPTGEVAYVASVASAALTARMLQVLGERFGEVRVARTAAECAGVRIAYAEPARFGVDRFLALLGVRGEGPVLVAGVGTALTIDVLDADGLHRGGRISASPTTMREALHARAAQLPAQGGEYAEFANDTADALASGCDGAAVALVERSLAQAEALLQAPVRLVLHGGGAPALLPLLPQAMHRPPLVLDGLATWAGYHPAPRG</sequence>
<evidence type="ECO:0000256" key="12">
    <source>
        <dbReference type="ARBA" id="ARBA00022958"/>
    </source>
</evidence>
<evidence type="ECO:0000256" key="6">
    <source>
        <dbReference type="ARBA" id="ARBA00012102"/>
    </source>
</evidence>
<keyword evidence="18" id="KW-1185">Reference proteome</keyword>
<protein>
    <recommendedName>
        <fullName evidence="15 16">Type III pantothenate kinase</fullName>
        <ecNumber evidence="6 16">2.7.1.33</ecNumber>
    </recommendedName>
    <alternativeName>
        <fullName evidence="16">PanK-III</fullName>
    </alternativeName>
    <alternativeName>
        <fullName evidence="16">Pantothenic acid kinase</fullName>
    </alternativeName>
</protein>
<dbReference type="SUPFAM" id="SSF53067">
    <property type="entry name" value="Actin-like ATPase domain"/>
    <property type="match status" value="2"/>
</dbReference>
<evidence type="ECO:0000256" key="9">
    <source>
        <dbReference type="ARBA" id="ARBA00022741"/>
    </source>
</evidence>
<keyword evidence="10 16" id="KW-0418">Kinase</keyword>
<feature type="active site" description="Proton acceptor" evidence="16">
    <location>
        <position position="100"/>
    </location>
</feature>
<dbReference type="InterPro" id="IPR004619">
    <property type="entry name" value="Type_III_PanK"/>
</dbReference>
<dbReference type="PANTHER" id="PTHR34265:SF1">
    <property type="entry name" value="TYPE III PANTOTHENATE KINASE"/>
    <property type="match status" value="1"/>
</dbReference>
<dbReference type="AlphaFoldDB" id="A0A919F7C0"/>
<name>A0A919F7C0_9XANT</name>
<keyword evidence="8 16" id="KW-0808">Transferase</keyword>
<comment type="cofactor">
    <cofactor evidence="2">
        <name>K(+)</name>
        <dbReference type="ChEBI" id="CHEBI:29103"/>
    </cofactor>
</comment>
<comment type="catalytic activity">
    <reaction evidence="1 16">
        <text>(R)-pantothenate + ATP = (R)-4'-phosphopantothenate + ADP + H(+)</text>
        <dbReference type="Rhea" id="RHEA:16373"/>
        <dbReference type="ChEBI" id="CHEBI:10986"/>
        <dbReference type="ChEBI" id="CHEBI:15378"/>
        <dbReference type="ChEBI" id="CHEBI:29032"/>
        <dbReference type="ChEBI" id="CHEBI:30616"/>
        <dbReference type="ChEBI" id="CHEBI:456216"/>
        <dbReference type="EC" id="2.7.1.33"/>
    </reaction>
</comment>
<dbReference type="Pfam" id="PF03309">
    <property type="entry name" value="Pan_kinase"/>
    <property type="match status" value="1"/>
</dbReference>
<dbReference type="GO" id="GO:0005737">
    <property type="term" value="C:cytoplasm"/>
    <property type="evidence" value="ECO:0007669"/>
    <property type="project" value="UniProtKB-SubCell"/>
</dbReference>
<evidence type="ECO:0000256" key="16">
    <source>
        <dbReference type="HAMAP-Rule" id="MF_01274"/>
    </source>
</evidence>
<keyword evidence="11 16" id="KW-0067">ATP-binding</keyword>
<evidence type="ECO:0000256" key="11">
    <source>
        <dbReference type="ARBA" id="ARBA00022840"/>
    </source>
</evidence>
<comment type="cofactor">
    <cofactor evidence="16">
        <name>NH4(+)</name>
        <dbReference type="ChEBI" id="CHEBI:28938"/>
    </cofactor>
    <cofactor evidence="16">
        <name>K(+)</name>
        <dbReference type="ChEBI" id="CHEBI:29103"/>
    </cofactor>
    <text evidence="16">A monovalent cation. Ammonium or potassium.</text>
</comment>
<reference evidence="17" key="1">
    <citation type="journal article" date="2014" name="Int. J. Syst. Evol. Microbiol.">
        <title>Complete genome sequence of Corynebacterium casei LMG S-19264T (=DSM 44701T), isolated from a smear-ripened cheese.</title>
        <authorList>
            <consortium name="US DOE Joint Genome Institute (JGI-PGF)"/>
            <person name="Walter F."/>
            <person name="Albersmeier A."/>
            <person name="Kalinowski J."/>
            <person name="Ruckert C."/>
        </authorList>
    </citation>
    <scope>NUCLEOTIDE SEQUENCE</scope>
    <source>
        <strain evidence="17">JCM 13306</strain>
    </source>
</reference>
<feature type="binding site" evidence="16">
    <location>
        <begin position="7"/>
        <end position="14"/>
    </location>
    <ligand>
        <name>ATP</name>
        <dbReference type="ChEBI" id="CHEBI:30616"/>
    </ligand>
</feature>
<evidence type="ECO:0000256" key="13">
    <source>
        <dbReference type="ARBA" id="ARBA00022993"/>
    </source>
</evidence>
<evidence type="ECO:0000256" key="15">
    <source>
        <dbReference type="ARBA" id="ARBA00040883"/>
    </source>
</evidence>
<evidence type="ECO:0000256" key="2">
    <source>
        <dbReference type="ARBA" id="ARBA00001958"/>
    </source>
</evidence>
<evidence type="ECO:0000256" key="7">
    <source>
        <dbReference type="ARBA" id="ARBA00022490"/>
    </source>
</evidence>
<comment type="function">
    <text evidence="16">Catalyzes the phosphorylation of pantothenate (Pan), the first step in CoA biosynthesis.</text>
</comment>
<dbReference type="EC" id="2.7.1.33" evidence="6 16"/>
<dbReference type="EMBL" id="BNBA01000010">
    <property type="protein sequence ID" value="GHH52402.1"/>
    <property type="molecule type" value="Genomic_DNA"/>
</dbReference>
<feature type="binding site" evidence="16">
    <location>
        <position position="171"/>
    </location>
    <ligand>
        <name>substrate</name>
    </ligand>
</feature>
<keyword evidence="13 16" id="KW-0173">Coenzyme A biosynthesis</keyword>
<evidence type="ECO:0000256" key="14">
    <source>
        <dbReference type="ARBA" id="ARBA00038036"/>
    </source>
</evidence>
<evidence type="ECO:0000313" key="17">
    <source>
        <dbReference type="EMBL" id="GHH52402.1"/>
    </source>
</evidence>
<dbReference type="GO" id="GO:0015937">
    <property type="term" value="P:coenzyme A biosynthetic process"/>
    <property type="evidence" value="ECO:0007669"/>
    <property type="project" value="UniProtKB-UniRule"/>
</dbReference>
<comment type="caution">
    <text evidence="17">The sequence shown here is derived from an EMBL/GenBank/DDBJ whole genome shotgun (WGS) entry which is preliminary data.</text>
</comment>
<dbReference type="Gene3D" id="3.30.420.40">
    <property type="match status" value="2"/>
</dbReference>
<dbReference type="PANTHER" id="PTHR34265">
    <property type="entry name" value="TYPE III PANTOTHENATE KINASE"/>
    <property type="match status" value="1"/>
</dbReference>
<evidence type="ECO:0000256" key="8">
    <source>
        <dbReference type="ARBA" id="ARBA00022679"/>
    </source>
</evidence>
<reference evidence="17" key="2">
    <citation type="submission" date="2020-09" db="EMBL/GenBank/DDBJ databases">
        <authorList>
            <person name="Sun Q."/>
            <person name="Ohkuma M."/>
        </authorList>
    </citation>
    <scope>NUCLEOTIDE SEQUENCE</scope>
    <source>
        <strain evidence="17">JCM 13306</strain>
    </source>
</reference>